<dbReference type="Proteomes" id="UP000198822">
    <property type="component" value="Chromosome I"/>
</dbReference>
<evidence type="ECO:0000259" key="3">
    <source>
        <dbReference type="Pfam" id="PF03061"/>
    </source>
</evidence>
<comment type="similarity">
    <text evidence="1">Belongs to the thioesterase PaaI family.</text>
</comment>
<dbReference type="PANTHER" id="PTHR21660">
    <property type="entry name" value="THIOESTERASE SUPERFAMILY MEMBER-RELATED"/>
    <property type="match status" value="1"/>
</dbReference>
<keyword evidence="5" id="KW-1185">Reference proteome</keyword>
<accession>A0A1G8F2A6</accession>
<proteinExistence type="inferred from homology"/>
<feature type="domain" description="Thioesterase" evidence="3">
    <location>
        <begin position="73"/>
        <end position="147"/>
    </location>
</feature>
<dbReference type="CDD" id="cd03443">
    <property type="entry name" value="PaaI_thioesterase"/>
    <property type="match status" value="1"/>
</dbReference>
<dbReference type="SUPFAM" id="SSF54637">
    <property type="entry name" value="Thioesterase/thiol ester dehydrase-isomerase"/>
    <property type="match status" value="1"/>
</dbReference>
<dbReference type="STRING" id="399736.SAMN04489720_2298"/>
<gene>
    <name evidence="4" type="ORF">SAMN04489720_2298</name>
</gene>
<dbReference type="OrthoDB" id="9813282at2"/>
<evidence type="ECO:0000313" key="4">
    <source>
        <dbReference type="EMBL" id="SDH76242.1"/>
    </source>
</evidence>
<dbReference type="Gene3D" id="3.10.129.10">
    <property type="entry name" value="Hotdog Thioesterase"/>
    <property type="match status" value="1"/>
</dbReference>
<dbReference type="Pfam" id="PF03061">
    <property type="entry name" value="4HBT"/>
    <property type="match status" value="1"/>
</dbReference>
<dbReference type="InterPro" id="IPR029069">
    <property type="entry name" value="HotDog_dom_sf"/>
</dbReference>
<sequence>MVEHRAEIAWTDPGDALGTLGRMSGLDYLLGVMRGTVPQMPILSAWGIDLVVAEPGRVELRAKPTQMLYNQVGTVHGGFASTLLDTACGLAGFSTQPAGHMYTSMDLAVRFLRPVLAGDAVRAVGEVVKPGRKVIATEARLLDARGRILATATSGLLVLPVDR</sequence>
<dbReference type="EMBL" id="LT629695">
    <property type="protein sequence ID" value="SDH76242.1"/>
    <property type="molecule type" value="Genomic_DNA"/>
</dbReference>
<evidence type="ECO:0000313" key="5">
    <source>
        <dbReference type="Proteomes" id="UP000198822"/>
    </source>
</evidence>
<dbReference type="InterPro" id="IPR003736">
    <property type="entry name" value="PAAI_dom"/>
</dbReference>
<protein>
    <submittedName>
        <fullName evidence="4">Uncharacterized domain 1-containing protein</fullName>
    </submittedName>
</protein>
<keyword evidence="2" id="KW-0378">Hydrolase</keyword>
<name>A0A1G8F2A6_9MICO</name>
<dbReference type="RefSeq" id="WP_092505137.1">
    <property type="nucleotide sequence ID" value="NZ_LT629695.1"/>
</dbReference>
<evidence type="ECO:0000256" key="1">
    <source>
        <dbReference type="ARBA" id="ARBA00008324"/>
    </source>
</evidence>
<organism evidence="4 5">
    <name type="scientific">Agrococcus jejuensis</name>
    <dbReference type="NCBI Taxonomy" id="399736"/>
    <lineage>
        <taxon>Bacteria</taxon>
        <taxon>Bacillati</taxon>
        <taxon>Actinomycetota</taxon>
        <taxon>Actinomycetes</taxon>
        <taxon>Micrococcales</taxon>
        <taxon>Microbacteriaceae</taxon>
        <taxon>Agrococcus</taxon>
    </lineage>
</organism>
<dbReference type="PANTHER" id="PTHR21660:SF1">
    <property type="entry name" value="ACYL-COENZYME A THIOESTERASE 13"/>
    <property type="match status" value="1"/>
</dbReference>
<evidence type="ECO:0000256" key="2">
    <source>
        <dbReference type="ARBA" id="ARBA00022801"/>
    </source>
</evidence>
<reference evidence="5" key="1">
    <citation type="submission" date="2016-10" db="EMBL/GenBank/DDBJ databases">
        <authorList>
            <person name="Varghese N."/>
            <person name="Submissions S."/>
        </authorList>
    </citation>
    <scope>NUCLEOTIDE SEQUENCE [LARGE SCALE GENOMIC DNA]</scope>
    <source>
        <strain evidence="5">DSM 22002</strain>
    </source>
</reference>
<dbReference type="InterPro" id="IPR006683">
    <property type="entry name" value="Thioestr_dom"/>
</dbReference>
<dbReference type="InterPro" id="IPR039298">
    <property type="entry name" value="ACOT13"/>
</dbReference>
<dbReference type="GO" id="GO:0047617">
    <property type="term" value="F:fatty acyl-CoA hydrolase activity"/>
    <property type="evidence" value="ECO:0007669"/>
    <property type="project" value="InterPro"/>
</dbReference>
<dbReference type="NCBIfam" id="TIGR00369">
    <property type="entry name" value="unchar_dom_1"/>
    <property type="match status" value="1"/>
</dbReference>
<dbReference type="AlphaFoldDB" id="A0A1G8F2A6"/>